<dbReference type="SUPFAM" id="SSF118116">
    <property type="entry name" value="DNA mismatch repair protein MutL"/>
    <property type="match status" value="1"/>
</dbReference>
<sequence length="172" mass="19896">MFEDLKVVAQIDKKFILARTRNVLILIDQHAADERIRVERLFSELKTDVVPTKILVPLNQEERIIFDRCEDLLNIWGFDFSKANEIEVRKIPRVIRERQAANPEFICNLLSQFLSQMAHRRNMAAPTLTDWVSNLHVCPAHLVSVVNSKACRSKKALEGDSERQARLCLMTN</sequence>
<dbReference type="SMART" id="SM00853">
    <property type="entry name" value="MutL_C"/>
    <property type="match status" value="1"/>
</dbReference>
<reference evidence="2 3" key="1">
    <citation type="submission" date="2016-04" db="EMBL/GenBank/DDBJ databases">
        <title>Evolutionary innovation and constraint leading to complex multicellularity in the Ascomycota.</title>
        <authorList>
            <person name="Cisse O."/>
            <person name="Nguyen A."/>
            <person name="Hewitt D.A."/>
            <person name="Jedd G."/>
            <person name="Stajich J.E."/>
        </authorList>
    </citation>
    <scope>NUCLEOTIDE SEQUENCE [LARGE SCALE GENOMIC DNA]</scope>
    <source>
        <strain evidence="2 3">DAH-3</strain>
    </source>
</reference>
<dbReference type="AlphaFoldDB" id="A0A1U7LUQ3"/>
<dbReference type="Pfam" id="PF08676">
    <property type="entry name" value="MutL_C"/>
    <property type="match status" value="1"/>
</dbReference>
<evidence type="ECO:0000313" key="3">
    <source>
        <dbReference type="Proteomes" id="UP000186594"/>
    </source>
</evidence>
<dbReference type="PANTHER" id="PTHR10073:SF47">
    <property type="entry name" value="DNA MISMATCH REPAIR PROTEIN MLH3"/>
    <property type="match status" value="1"/>
</dbReference>
<dbReference type="GO" id="GO:0032300">
    <property type="term" value="C:mismatch repair complex"/>
    <property type="evidence" value="ECO:0007669"/>
    <property type="project" value="InterPro"/>
</dbReference>
<feature type="domain" description="MutL C-terminal dimerisation" evidence="1">
    <location>
        <begin position="7"/>
        <end position="157"/>
    </location>
</feature>
<evidence type="ECO:0000313" key="2">
    <source>
        <dbReference type="EMBL" id="OLL26359.1"/>
    </source>
</evidence>
<dbReference type="GO" id="GO:0005524">
    <property type="term" value="F:ATP binding"/>
    <property type="evidence" value="ECO:0007669"/>
    <property type="project" value="InterPro"/>
</dbReference>
<keyword evidence="3" id="KW-1185">Reference proteome</keyword>
<dbReference type="OrthoDB" id="429932at2759"/>
<dbReference type="InterPro" id="IPR014790">
    <property type="entry name" value="MutL_C"/>
</dbReference>
<gene>
    <name evidence="2" type="ORF">NEOLI_002490</name>
</gene>
<dbReference type="InterPro" id="IPR038973">
    <property type="entry name" value="MutL/Mlh/Pms-like"/>
</dbReference>
<dbReference type="OMA" id="TRCANAD"/>
<dbReference type="STRING" id="1198029.A0A1U7LUQ3"/>
<dbReference type="PANTHER" id="PTHR10073">
    <property type="entry name" value="DNA MISMATCH REPAIR PROTEIN MLH, PMS, MUTL"/>
    <property type="match status" value="1"/>
</dbReference>
<organism evidence="2 3">
    <name type="scientific">Neolecta irregularis (strain DAH-3)</name>
    <dbReference type="NCBI Taxonomy" id="1198029"/>
    <lineage>
        <taxon>Eukaryota</taxon>
        <taxon>Fungi</taxon>
        <taxon>Dikarya</taxon>
        <taxon>Ascomycota</taxon>
        <taxon>Taphrinomycotina</taxon>
        <taxon>Neolectales</taxon>
        <taxon>Neolectaceae</taxon>
        <taxon>Neolecta</taxon>
    </lineage>
</organism>
<name>A0A1U7LUQ3_NEOID</name>
<dbReference type="Gene3D" id="3.30.1540.20">
    <property type="entry name" value="MutL, C-terminal domain, dimerisation subdomain"/>
    <property type="match status" value="1"/>
</dbReference>
<comment type="caution">
    <text evidence="2">The sequence shown here is derived from an EMBL/GenBank/DDBJ whole genome shotgun (WGS) entry which is preliminary data.</text>
</comment>
<dbReference type="InterPro" id="IPR037198">
    <property type="entry name" value="MutL_C_sf"/>
</dbReference>
<dbReference type="GO" id="GO:0006298">
    <property type="term" value="P:mismatch repair"/>
    <property type="evidence" value="ECO:0007669"/>
    <property type="project" value="InterPro"/>
</dbReference>
<dbReference type="InterPro" id="IPR042120">
    <property type="entry name" value="MutL_C_dimsub"/>
</dbReference>
<evidence type="ECO:0000259" key="1">
    <source>
        <dbReference type="SMART" id="SM00853"/>
    </source>
</evidence>
<proteinExistence type="predicted"/>
<dbReference type="GO" id="GO:0016887">
    <property type="term" value="F:ATP hydrolysis activity"/>
    <property type="evidence" value="ECO:0007669"/>
    <property type="project" value="InterPro"/>
</dbReference>
<protein>
    <submittedName>
        <fullName evidence="2">DNA mismatch repair protein MLH3</fullName>
    </submittedName>
</protein>
<dbReference type="Proteomes" id="UP000186594">
    <property type="component" value="Unassembled WGS sequence"/>
</dbReference>
<dbReference type="EMBL" id="LXFE01000203">
    <property type="protein sequence ID" value="OLL26359.1"/>
    <property type="molecule type" value="Genomic_DNA"/>
</dbReference>
<dbReference type="GO" id="GO:0140664">
    <property type="term" value="F:ATP-dependent DNA damage sensor activity"/>
    <property type="evidence" value="ECO:0007669"/>
    <property type="project" value="InterPro"/>
</dbReference>
<accession>A0A1U7LUQ3</accession>